<name>A0A543CIC9_9ACTN</name>
<reference evidence="1 2" key="1">
    <citation type="submission" date="2019-06" db="EMBL/GenBank/DDBJ databases">
        <title>Sequencing the genomes of 1000 actinobacteria strains.</title>
        <authorList>
            <person name="Klenk H.-P."/>
        </authorList>
    </citation>
    <scope>NUCLEOTIDE SEQUENCE [LARGE SCALE GENOMIC DNA]</scope>
    <source>
        <strain evidence="1 2">DSM 102200</strain>
    </source>
</reference>
<protein>
    <submittedName>
        <fullName evidence="1">Uncharacterized protein</fullName>
    </submittedName>
</protein>
<gene>
    <name evidence="1" type="ORF">FB559_2214</name>
</gene>
<evidence type="ECO:0000313" key="1">
    <source>
        <dbReference type="EMBL" id="TQL96667.1"/>
    </source>
</evidence>
<dbReference type="AlphaFoldDB" id="A0A543CIC9"/>
<sequence length="252" mass="29262">MVIRFRFALTPMDRVQPWGWEEDPHLHWFGLTDGWYWIELGDQELLRYSPETLEWFGRDDLGLRHPYADYQVVRLWEDLIDLTPMVMQPVPNDLEPFISADVPERPDLDDDEDAWSAMVWCSEHYLDPGYLRAAPEVCAWRSLAGDDTVTVAWQHPRDDEIVFTAPQAGQVTVPTEAYLTAVRRLDTELMAAMHDRITELELVGPPQGVRIDMDQLRAEHHGRTTWLSEHLRFQPTTDWAAVRSGVQRILGD</sequence>
<evidence type="ECO:0000313" key="2">
    <source>
        <dbReference type="Proteomes" id="UP000316096"/>
    </source>
</evidence>
<organism evidence="1 2">
    <name type="scientific">Actinoallomurus bryophytorum</name>
    <dbReference type="NCBI Taxonomy" id="1490222"/>
    <lineage>
        <taxon>Bacteria</taxon>
        <taxon>Bacillati</taxon>
        <taxon>Actinomycetota</taxon>
        <taxon>Actinomycetes</taxon>
        <taxon>Streptosporangiales</taxon>
        <taxon>Thermomonosporaceae</taxon>
        <taxon>Actinoallomurus</taxon>
    </lineage>
</organism>
<comment type="caution">
    <text evidence="1">The sequence shown here is derived from an EMBL/GenBank/DDBJ whole genome shotgun (WGS) entry which is preliminary data.</text>
</comment>
<proteinExistence type="predicted"/>
<dbReference type="Pfam" id="PF19446">
    <property type="entry name" value="DUF5984"/>
    <property type="match status" value="1"/>
</dbReference>
<keyword evidence="2" id="KW-1185">Reference proteome</keyword>
<accession>A0A543CIC9</accession>
<dbReference type="Proteomes" id="UP000316096">
    <property type="component" value="Unassembled WGS sequence"/>
</dbReference>
<dbReference type="InterPro" id="IPR046026">
    <property type="entry name" value="DUF5984"/>
</dbReference>
<dbReference type="EMBL" id="VFOZ01000001">
    <property type="protein sequence ID" value="TQL96667.1"/>
    <property type="molecule type" value="Genomic_DNA"/>
</dbReference>